<evidence type="ECO:0000256" key="1">
    <source>
        <dbReference type="ARBA" id="ARBA00006328"/>
    </source>
</evidence>
<dbReference type="CDD" id="cd05251">
    <property type="entry name" value="NmrA_like_SDR_a"/>
    <property type="match status" value="1"/>
</dbReference>
<keyword evidence="6" id="KW-1185">Reference proteome</keyword>
<protein>
    <submittedName>
        <fullName evidence="5">NmrA-domain-containing protein</fullName>
    </submittedName>
</protein>
<dbReference type="AlphaFoldDB" id="A0A316YL06"/>
<dbReference type="Gene3D" id="3.40.50.720">
    <property type="entry name" value="NAD(P)-binding Rossmann-like Domain"/>
    <property type="match status" value="1"/>
</dbReference>
<dbReference type="STRING" id="215250.A0A316YL06"/>
<comment type="similarity">
    <text evidence="1">Belongs to the NmrA-type oxidoreductase family.</text>
</comment>
<dbReference type="Proteomes" id="UP000245768">
    <property type="component" value="Unassembled WGS sequence"/>
</dbReference>
<dbReference type="RefSeq" id="XP_025376692.1">
    <property type="nucleotide sequence ID" value="XM_025522151.1"/>
</dbReference>
<reference evidence="5 6" key="1">
    <citation type="journal article" date="2018" name="Mol. Biol. Evol.">
        <title>Broad Genomic Sampling Reveals a Smut Pathogenic Ancestry of the Fungal Clade Ustilaginomycotina.</title>
        <authorList>
            <person name="Kijpornyongpan T."/>
            <person name="Mondo S.J."/>
            <person name="Barry K."/>
            <person name="Sandor L."/>
            <person name="Lee J."/>
            <person name="Lipzen A."/>
            <person name="Pangilinan J."/>
            <person name="LaButti K."/>
            <person name="Hainaut M."/>
            <person name="Henrissat B."/>
            <person name="Grigoriev I.V."/>
            <person name="Spatafora J.W."/>
            <person name="Aime M.C."/>
        </authorList>
    </citation>
    <scope>NUCLEOTIDE SEQUENCE [LARGE SCALE GENOMIC DNA]</scope>
    <source>
        <strain evidence="5 6">MCA 4198</strain>
    </source>
</reference>
<accession>A0A316YL06</accession>
<gene>
    <name evidence="5" type="ORF">FA10DRAFT_268038</name>
</gene>
<dbReference type="Gene3D" id="3.90.25.10">
    <property type="entry name" value="UDP-galactose 4-epimerase, domain 1"/>
    <property type="match status" value="1"/>
</dbReference>
<evidence type="ECO:0000313" key="5">
    <source>
        <dbReference type="EMBL" id="PWN89494.1"/>
    </source>
</evidence>
<name>A0A316YL06_9BASI</name>
<feature type="domain" description="NmrA-like" evidence="4">
    <location>
        <begin position="7"/>
        <end position="288"/>
    </location>
</feature>
<dbReference type="Pfam" id="PF05368">
    <property type="entry name" value="NmrA"/>
    <property type="match status" value="1"/>
</dbReference>
<dbReference type="GO" id="GO:0016491">
    <property type="term" value="F:oxidoreductase activity"/>
    <property type="evidence" value="ECO:0007669"/>
    <property type="project" value="UniProtKB-KW"/>
</dbReference>
<evidence type="ECO:0000256" key="3">
    <source>
        <dbReference type="ARBA" id="ARBA00023002"/>
    </source>
</evidence>
<organism evidence="5 6">
    <name type="scientific">Acaromyces ingoldii</name>
    <dbReference type="NCBI Taxonomy" id="215250"/>
    <lineage>
        <taxon>Eukaryota</taxon>
        <taxon>Fungi</taxon>
        <taxon>Dikarya</taxon>
        <taxon>Basidiomycota</taxon>
        <taxon>Ustilaginomycotina</taxon>
        <taxon>Exobasidiomycetes</taxon>
        <taxon>Exobasidiales</taxon>
        <taxon>Cryptobasidiaceae</taxon>
        <taxon>Acaromyces</taxon>
    </lineage>
</organism>
<dbReference type="InterPro" id="IPR036291">
    <property type="entry name" value="NAD(P)-bd_dom_sf"/>
</dbReference>
<evidence type="ECO:0000313" key="6">
    <source>
        <dbReference type="Proteomes" id="UP000245768"/>
    </source>
</evidence>
<dbReference type="InterPro" id="IPR008030">
    <property type="entry name" value="NmrA-like"/>
</dbReference>
<keyword evidence="3" id="KW-0560">Oxidoreductase</keyword>
<dbReference type="InterPro" id="IPR051164">
    <property type="entry name" value="NmrA-like_oxidored"/>
</dbReference>
<dbReference type="EMBL" id="KZ819637">
    <property type="protein sequence ID" value="PWN89494.1"/>
    <property type="molecule type" value="Genomic_DNA"/>
</dbReference>
<evidence type="ECO:0000256" key="2">
    <source>
        <dbReference type="ARBA" id="ARBA00022857"/>
    </source>
</evidence>
<keyword evidence="2" id="KW-0521">NADP</keyword>
<dbReference type="OrthoDB" id="300709at2759"/>
<dbReference type="GeneID" id="37044067"/>
<dbReference type="GO" id="GO:0005634">
    <property type="term" value="C:nucleus"/>
    <property type="evidence" value="ECO:0007669"/>
    <property type="project" value="TreeGrafter"/>
</dbReference>
<dbReference type="PANTHER" id="PTHR42748:SF30">
    <property type="entry name" value="NMRA-LIKE DOMAIN-CONTAINING PROTEIN"/>
    <property type="match status" value="1"/>
</dbReference>
<dbReference type="PANTHER" id="PTHR42748">
    <property type="entry name" value="NITROGEN METABOLITE REPRESSION PROTEIN NMRA FAMILY MEMBER"/>
    <property type="match status" value="1"/>
</dbReference>
<sequence>MSQQVPKIVTVFGATGNQGGSVVKLILATPELQAKYKVRAVTRDRSKEAAQKLASSGAELVEANLNDVSSLENAIKGSYAVFGVTNYWESMSKDTEVQQGRNIVDASKAAGVAHLVWSSLPNATKVSGGQLKHIEHFDGKSEVEAYAEQVKGSDMAATYFMPAYFMSNLKSYVQPGPDGVAAWAGPMDADKTNVPLIDTAVDTGKFVIGILEAGPKAADGKHVHGVSEWATPAQLVKTLSDVTGKQVRFNSVPLDIFKGFLPPQVAEELAENMALIGDFDYYGKQAKAEQADSDRFFYSETGPKVSLVKFIEGNGPWTL</sequence>
<dbReference type="SUPFAM" id="SSF51735">
    <property type="entry name" value="NAD(P)-binding Rossmann-fold domains"/>
    <property type="match status" value="1"/>
</dbReference>
<proteinExistence type="inferred from homology"/>
<dbReference type="InParanoid" id="A0A316YL06"/>
<evidence type="ECO:0000259" key="4">
    <source>
        <dbReference type="Pfam" id="PF05368"/>
    </source>
</evidence>